<feature type="transmembrane region" description="Helical" evidence="10">
    <location>
        <begin position="149"/>
        <end position="170"/>
    </location>
</feature>
<dbReference type="Pfam" id="PF00344">
    <property type="entry name" value="SecY"/>
    <property type="match status" value="1"/>
</dbReference>
<keyword evidence="3 10" id="KW-0813">Transport</keyword>
<evidence type="ECO:0000256" key="4">
    <source>
        <dbReference type="ARBA" id="ARBA00022692"/>
    </source>
</evidence>
<gene>
    <name evidence="10 12" type="primary">secY</name>
    <name evidence="12" type="ORF">IAB14_01550</name>
</gene>
<evidence type="ECO:0000256" key="6">
    <source>
        <dbReference type="ARBA" id="ARBA00022989"/>
    </source>
</evidence>
<dbReference type="PANTHER" id="PTHR10906">
    <property type="entry name" value="SECY/SEC61-ALPHA FAMILY MEMBER"/>
    <property type="match status" value="1"/>
</dbReference>
<feature type="transmembrane region" description="Helical" evidence="10">
    <location>
        <begin position="71"/>
        <end position="93"/>
    </location>
</feature>
<reference evidence="12" key="1">
    <citation type="submission" date="2020-10" db="EMBL/GenBank/DDBJ databases">
        <authorList>
            <person name="Gilroy R."/>
        </authorList>
    </citation>
    <scope>NUCLEOTIDE SEQUENCE</scope>
    <source>
        <strain evidence="12">23406</strain>
    </source>
</reference>
<evidence type="ECO:0000256" key="7">
    <source>
        <dbReference type="ARBA" id="ARBA00023010"/>
    </source>
</evidence>
<reference evidence="12" key="2">
    <citation type="journal article" date="2021" name="PeerJ">
        <title>Extensive microbial diversity within the chicken gut microbiome revealed by metagenomics and culture.</title>
        <authorList>
            <person name="Gilroy R."/>
            <person name="Ravi A."/>
            <person name="Getino M."/>
            <person name="Pursley I."/>
            <person name="Horton D.L."/>
            <person name="Alikhan N.F."/>
            <person name="Baker D."/>
            <person name="Gharbi K."/>
            <person name="Hall N."/>
            <person name="Watson M."/>
            <person name="Adriaenssens E.M."/>
            <person name="Foster-Nyarko E."/>
            <person name="Jarju S."/>
            <person name="Secka A."/>
            <person name="Antonio M."/>
            <person name="Oren A."/>
            <person name="Chaudhuri R.R."/>
            <person name="La Ragione R."/>
            <person name="Hildebrand F."/>
            <person name="Pallen M.J."/>
        </authorList>
    </citation>
    <scope>NUCLEOTIDE SEQUENCE</scope>
    <source>
        <strain evidence="12">23406</strain>
    </source>
</reference>
<dbReference type="GO" id="GO:0043952">
    <property type="term" value="P:protein transport by the Sec complex"/>
    <property type="evidence" value="ECO:0007669"/>
    <property type="project" value="UniProtKB-UniRule"/>
</dbReference>
<dbReference type="HAMAP" id="MF_01465">
    <property type="entry name" value="SecY"/>
    <property type="match status" value="1"/>
</dbReference>
<dbReference type="InterPro" id="IPR026593">
    <property type="entry name" value="SecY"/>
</dbReference>
<evidence type="ECO:0000313" key="13">
    <source>
        <dbReference type="Proteomes" id="UP000886891"/>
    </source>
</evidence>
<sequence>MLQTIKNAFLSPDIRKKMLYTFILILIYRIGCFVPIPGLNVAEMGFTTVANNDFLQMLSTVTGSSFQNGTIFALGIVPFINSFIIMQLLTLIIPKLEKLSKDGEEGRKKITQYTRYLSILLAIIQAIGIMFAWQDFIAPVFGDSKTSEIFTMICIVLILTGGSSLVMWLGERITEYGIGNGTSLIIFIGIISTLGNSILTAAGSTIHEQVKSGDLTGIWYLLGFILLVLVLFVFIVFVDMADRKIQVQYAKQIKGNKMYGGQSTHIPIKVNASGVMPIIFATSLIMFPQMIIQFAGASTSGFGLWWTEWLGTNGKLYPLIAFILIIFFAYFYAQIQFNPDDVARMLQQNGGFIPGIRPGKATSDHLRKINNRLTLFGALFLAIIALIPTLILQQVDGFATFGFNNAFSATGLLIVVSVALEFQKQLESQLLIKNNKGFLK</sequence>
<comment type="caution">
    <text evidence="12">The sequence shown here is derived from an EMBL/GenBank/DDBJ whole genome shotgun (WGS) entry which is preliminary data.</text>
</comment>
<evidence type="ECO:0000313" key="12">
    <source>
        <dbReference type="EMBL" id="HIU99782.1"/>
    </source>
</evidence>
<keyword evidence="7 10" id="KW-0811">Translocation</keyword>
<comment type="subunit">
    <text evidence="10">Component of the Sec protein translocase complex. Heterotrimer consisting of SecY, SecE and SecG subunits. The heterotrimers can form oligomers, although 1 heterotrimer is thought to be able to translocate proteins. Interacts with the ribosome. Interacts with SecDF, and other proteins may be involved. Interacts with SecA.</text>
</comment>
<dbReference type="Proteomes" id="UP000886891">
    <property type="component" value="Unassembled WGS sequence"/>
</dbReference>
<dbReference type="GO" id="GO:0005886">
    <property type="term" value="C:plasma membrane"/>
    <property type="evidence" value="ECO:0007669"/>
    <property type="project" value="UniProtKB-SubCell"/>
</dbReference>
<feature type="transmembrane region" description="Helical" evidence="10">
    <location>
        <begin position="373"/>
        <end position="392"/>
    </location>
</feature>
<evidence type="ECO:0000256" key="2">
    <source>
        <dbReference type="ARBA" id="ARBA00005751"/>
    </source>
</evidence>
<feature type="transmembrane region" description="Helical" evidence="10">
    <location>
        <begin position="398"/>
        <end position="420"/>
    </location>
</feature>
<feature type="transmembrane region" description="Helical" evidence="10">
    <location>
        <begin position="182"/>
        <end position="206"/>
    </location>
</feature>
<dbReference type="NCBIfam" id="TIGR00967">
    <property type="entry name" value="3a0501s007"/>
    <property type="match status" value="1"/>
</dbReference>
<dbReference type="InterPro" id="IPR030659">
    <property type="entry name" value="SecY_CS"/>
</dbReference>
<dbReference type="GO" id="GO:0065002">
    <property type="term" value="P:intracellular protein transmembrane transport"/>
    <property type="evidence" value="ECO:0007669"/>
    <property type="project" value="UniProtKB-UniRule"/>
</dbReference>
<keyword evidence="5 10" id="KW-0653">Protein transport</keyword>
<evidence type="ECO:0000256" key="1">
    <source>
        <dbReference type="ARBA" id="ARBA00004141"/>
    </source>
</evidence>
<dbReference type="EMBL" id="DVOH01000013">
    <property type="protein sequence ID" value="HIU99782.1"/>
    <property type="molecule type" value="Genomic_DNA"/>
</dbReference>
<comment type="similarity">
    <text evidence="2 10 11">Belongs to the SecY/SEC61-alpha family.</text>
</comment>
<dbReference type="PRINTS" id="PR00303">
    <property type="entry name" value="SECYTRNLCASE"/>
</dbReference>
<dbReference type="InterPro" id="IPR023201">
    <property type="entry name" value="SecY_dom_sf"/>
</dbReference>
<evidence type="ECO:0000256" key="9">
    <source>
        <dbReference type="ARBA" id="ARBA00039733"/>
    </source>
</evidence>
<evidence type="ECO:0000256" key="5">
    <source>
        <dbReference type="ARBA" id="ARBA00022927"/>
    </source>
</evidence>
<dbReference type="AlphaFoldDB" id="A0A9D1SWM7"/>
<dbReference type="FunFam" id="1.10.3370.10:FF:000001">
    <property type="entry name" value="Preprotein translocase subunit SecY"/>
    <property type="match status" value="1"/>
</dbReference>
<organism evidence="12 13">
    <name type="scientific">Candidatus Stercoripulliclostridium merdipullorum</name>
    <dbReference type="NCBI Taxonomy" id="2840952"/>
    <lineage>
        <taxon>Bacteria</taxon>
        <taxon>Bacillati</taxon>
        <taxon>Bacillota</taxon>
        <taxon>Clostridia</taxon>
        <taxon>Eubacteriales</taxon>
        <taxon>Candidatus Stercoripulliclostridium</taxon>
    </lineage>
</organism>
<name>A0A9D1SWM7_9FIRM</name>
<feature type="transmembrane region" description="Helical" evidence="10">
    <location>
        <begin position="20"/>
        <end position="39"/>
    </location>
</feature>
<keyword evidence="10" id="KW-1003">Cell membrane</keyword>
<dbReference type="GO" id="GO:0006605">
    <property type="term" value="P:protein targeting"/>
    <property type="evidence" value="ECO:0007669"/>
    <property type="project" value="UniProtKB-UniRule"/>
</dbReference>
<proteinExistence type="inferred from homology"/>
<feature type="transmembrane region" description="Helical" evidence="10">
    <location>
        <begin position="218"/>
        <end position="238"/>
    </location>
</feature>
<dbReference type="Gene3D" id="1.10.3370.10">
    <property type="entry name" value="SecY subunit domain"/>
    <property type="match status" value="1"/>
</dbReference>
<evidence type="ECO:0000256" key="10">
    <source>
        <dbReference type="HAMAP-Rule" id="MF_01465"/>
    </source>
</evidence>
<dbReference type="SUPFAM" id="SSF103491">
    <property type="entry name" value="Preprotein translocase SecY subunit"/>
    <property type="match status" value="1"/>
</dbReference>
<keyword evidence="6 10" id="KW-1133">Transmembrane helix</keyword>
<evidence type="ECO:0000256" key="11">
    <source>
        <dbReference type="RuleBase" id="RU004349"/>
    </source>
</evidence>
<keyword evidence="8 10" id="KW-0472">Membrane</keyword>
<evidence type="ECO:0000256" key="3">
    <source>
        <dbReference type="ARBA" id="ARBA00022448"/>
    </source>
</evidence>
<dbReference type="InterPro" id="IPR002208">
    <property type="entry name" value="SecY/SEC61-alpha"/>
</dbReference>
<dbReference type="PIRSF" id="PIRSF004557">
    <property type="entry name" value="SecY"/>
    <property type="match status" value="1"/>
</dbReference>
<feature type="transmembrane region" description="Helical" evidence="10">
    <location>
        <begin position="275"/>
        <end position="296"/>
    </location>
</feature>
<comment type="subcellular location">
    <subcellularLocation>
        <location evidence="10">Cell membrane</location>
        <topology evidence="10">Multi-pass membrane protein</topology>
    </subcellularLocation>
    <subcellularLocation>
        <location evidence="1">Membrane</location>
        <topology evidence="1">Multi-pass membrane protein</topology>
    </subcellularLocation>
</comment>
<feature type="transmembrane region" description="Helical" evidence="10">
    <location>
        <begin position="113"/>
        <end position="133"/>
    </location>
</feature>
<evidence type="ECO:0000256" key="8">
    <source>
        <dbReference type="ARBA" id="ARBA00023136"/>
    </source>
</evidence>
<protein>
    <recommendedName>
        <fullName evidence="9 10">Protein translocase subunit SecY</fullName>
    </recommendedName>
</protein>
<accession>A0A9D1SWM7</accession>
<dbReference type="PROSITE" id="PS00756">
    <property type="entry name" value="SECY_2"/>
    <property type="match status" value="1"/>
</dbReference>
<comment type="function">
    <text evidence="10">The central subunit of the protein translocation channel SecYEG. Consists of two halves formed by TMs 1-5 and 6-10. These two domains form a lateral gate at the front which open onto the bilayer between TMs 2 and 7, and are clamped together by SecE at the back. The channel is closed by both a pore ring composed of hydrophobic SecY resides and a short helix (helix 2A) on the extracellular side of the membrane which forms a plug. The plug probably moves laterally to allow the channel to open. The ring and the pore may move independently.</text>
</comment>
<feature type="transmembrane region" description="Helical" evidence="10">
    <location>
        <begin position="316"/>
        <end position="335"/>
    </location>
</feature>
<keyword evidence="4 10" id="KW-0812">Transmembrane</keyword>